<evidence type="ECO:0000256" key="1">
    <source>
        <dbReference type="SAM" id="MobiDB-lite"/>
    </source>
</evidence>
<sequence length="50" mass="4827">MSVAKDVGKAIGEPKQTGTTAGTTATQAPGGIQLSQEDIAKITAGLGSLG</sequence>
<organism evidence="3 4">
    <name type="scientific">Heligmosomoides polygyrus</name>
    <name type="common">Parasitic roundworm</name>
    <dbReference type="NCBI Taxonomy" id="6339"/>
    <lineage>
        <taxon>Eukaryota</taxon>
        <taxon>Metazoa</taxon>
        <taxon>Ecdysozoa</taxon>
        <taxon>Nematoda</taxon>
        <taxon>Chromadorea</taxon>
        <taxon>Rhabditida</taxon>
        <taxon>Rhabditina</taxon>
        <taxon>Rhabditomorpha</taxon>
        <taxon>Strongyloidea</taxon>
        <taxon>Heligmosomidae</taxon>
        <taxon>Heligmosomoides</taxon>
    </lineage>
</organism>
<accession>A0A183F6B3</accession>
<name>A0A183F6B3_HELPZ</name>
<proteinExistence type="predicted"/>
<protein>
    <submittedName>
        <fullName evidence="4">Peptidylprolyl isomerase</fullName>
    </submittedName>
</protein>
<feature type="region of interest" description="Disordered" evidence="1">
    <location>
        <begin position="1"/>
        <end position="32"/>
    </location>
</feature>
<evidence type="ECO:0000313" key="4">
    <source>
        <dbReference type="WBParaSite" id="HPBE_0000170501-mRNA-1"/>
    </source>
</evidence>
<dbReference type="WBParaSite" id="HPBE_0000170501-mRNA-1">
    <property type="protein sequence ID" value="HPBE_0000170501-mRNA-1"/>
    <property type="gene ID" value="HPBE_0000170501"/>
</dbReference>
<keyword evidence="3" id="KW-1185">Reference proteome</keyword>
<accession>A0A3P7X5E4</accession>
<reference evidence="4" key="2">
    <citation type="submission" date="2019-09" db="UniProtKB">
        <authorList>
            <consortium name="WormBaseParasite"/>
        </authorList>
    </citation>
    <scope>IDENTIFICATION</scope>
</reference>
<dbReference type="EMBL" id="UZAH01002060">
    <property type="protein sequence ID" value="VDO20835.1"/>
    <property type="molecule type" value="Genomic_DNA"/>
</dbReference>
<reference evidence="2 3" key="1">
    <citation type="submission" date="2018-11" db="EMBL/GenBank/DDBJ databases">
        <authorList>
            <consortium name="Pathogen Informatics"/>
        </authorList>
    </citation>
    <scope>NUCLEOTIDE SEQUENCE [LARGE SCALE GENOMIC DNA]</scope>
</reference>
<feature type="compositionally biased region" description="Low complexity" evidence="1">
    <location>
        <begin position="16"/>
        <end position="28"/>
    </location>
</feature>
<gene>
    <name evidence="2" type="ORF">HPBE_LOCUS1706</name>
</gene>
<evidence type="ECO:0000313" key="2">
    <source>
        <dbReference type="EMBL" id="VDO20835.1"/>
    </source>
</evidence>
<dbReference type="Proteomes" id="UP000050761">
    <property type="component" value="Unassembled WGS sequence"/>
</dbReference>
<dbReference type="AlphaFoldDB" id="A0A183F6B3"/>
<evidence type="ECO:0000313" key="3">
    <source>
        <dbReference type="Proteomes" id="UP000050761"/>
    </source>
</evidence>